<feature type="non-terminal residue" evidence="1">
    <location>
        <position position="105"/>
    </location>
</feature>
<evidence type="ECO:0000313" key="1">
    <source>
        <dbReference type="EMBL" id="KFM71684.1"/>
    </source>
</evidence>
<proteinExistence type="predicted"/>
<accession>A0A087U2U5</accession>
<organism evidence="1 2">
    <name type="scientific">Stegodyphus mimosarum</name>
    <name type="common">African social velvet spider</name>
    <dbReference type="NCBI Taxonomy" id="407821"/>
    <lineage>
        <taxon>Eukaryota</taxon>
        <taxon>Metazoa</taxon>
        <taxon>Ecdysozoa</taxon>
        <taxon>Arthropoda</taxon>
        <taxon>Chelicerata</taxon>
        <taxon>Arachnida</taxon>
        <taxon>Araneae</taxon>
        <taxon>Araneomorphae</taxon>
        <taxon>Entelegynae</taxon>
        <taxon>Eresoidea</taxon>
        <taxon>Eresidae</taxon>
        <taxon>Stegodyphus</taxon>
    </lineage>
</organism>
<sequence>MARTLSKEIYSQKMYTKEEDILHEPLALRIMREMEVVPLEDTLSSDESLLPSVRVPPKKLRKTLNVEKKAVNLSSGRSQTKTSVRPHLIELSDDIVLFRKLNLSQ</sequence>
<gene>
    <name evidence="1" type="ORF">X975_11692</name>
</gene>
<protein>
    <submittedName>
        <fullName evidence="1">Uncharacterized protein</fullName>
    </submittedName>
</protein>
<reference evidence="1 2" key="1">
    <citation type="submission" date="2013-11" db="EMBL/GenBank/DDBJ databases">
        <title>Genome sequencing of Stegodyphus mimosarum.</title>
        <authorList>
            <person name="Bechsgaard J."/>
        </authorList>
    </citation>
    <scope>NUCLEOTIDE SEQUENCE [LARGE SCALE GENOMIC DNA]</scope>
</reference>
<evidence type="ECO:0000313" key="2">
    <source>
        <dbReference type="Proteomes" id="UP000054359"/>
    </source>
</evidence>
<keyword evidence="2" id="KW-1185">Reference proteome</keyword>
<dbReference type="AlphaFoldDB" id="A0A087U2U5"/>
<dbReference type="EMBL" id="KK117883">
    <property type="protein sequence ID" value="KFM71684.1"/>
    <property type="molecule type" value="Genomic_DNA"/>
</dbReference>
<name>A0A087U2U5_STEMI</name>
<dbReference type="Proteomes" id="UP000054359">
    <property type="component" value="Unassembled WGS sequence"/>
</dbReference>